<protein>
    <recommendedName>
        <fullName evidence="3">DNA alkylation repair protein</fullName>
    </recommendedName>
</protein>
<evidence type="ECO:0000313" key="2">
    <source>
        <dbReference type="Proteomes" id="UP001354989"/>
    </source>
</evidence>
<dbReference type="EMBL" id="AP025292">
    <property type="protein sequence ID" value="BDC99548.1"/>
    <property type="molecule type" value="Genomic_DNA"/>
</dbReference>
<gene>
    <name evidence="1" type="ORF">PEPS_18290</name>
</gene>
<dbReference type="PANTHER" id="PTHR41291">
    <property type="entry name" value="DNA ALKYLATION REPAIR PROTEIN"/>
    <property type="match status" value="1"/>
</dbReference>
<proteinExistence type="predicted"/>
<dbReference type="SUPFAM" id="SSF48371">
    <property type="entry name" value="ARM repeat"/>
    <property type="match status" value="1"/>
</dbReference>
<dbReference type="Gene3D" id="1.25.10.90">
    <property type="match status" value="1"/>
</dbReference>
<dbReference type="PANTHER" id="PTHR41291:SF1">
    <property type="entry name" value="DNA ALKYLATION REPAIR PROTEIN"/>
    <property type="match status" value="1"/>
</dbReference>
<evidence type="ECO:0008006" key="3">
    <source>
        <dbReference type="Google" id="ProtNLM"/>
    </source>
</evidence>
<dbReference type="InterPro" id="IPR016024">
    <property type="entry name" value="ARM-type_fold"/>
</dbReference>
<dbReference type="InterPro" id="IPR014825">
    <property type="entry name" value="DNA_alkylation"/>
</dbReference>
<organism evidence="1 2">
    <name type="scientific">Persicobacter psychrovividus</name>
    <dbReference type="NCBI Taxonomy" id="387638"/>
    <lineage>
        <taxon>Bacteria</taxon>
        <taxon>Pseudomonadati</taxon>
        <taxon>Bacteroidota</taxon>
        <taxon>Cytophagia</taxon>
        <taxon>Cytophagales</taxon>
        <taxon>Persicobacteraceae</taxon>
        <taxon>Persicobacter</taxon>
    </lineage>
</organism>
<dbReference type="Proteomes" id="UP001354989">
    <property type="component" value="Chromosome"/>
</dbReference>
<keyword evidence="2" id="KW-1185">Reference proteome</keyword>
<sequence>MLTFIFQPPLQPMNYDQVFEALEQFGSEQTRKVLRRHGAKAPFFGVKVQDLKKIQKKIKRNHSLALDLYASGNSDAMYLAGLIAEPQKMSREQLQQWAEQAYWYMLSEYCVAPVTSASPFAMELAEEWIEAQKEHLQAAGWTTYANYLSFQADSEIDLDRVQELIQLAEQRVHLKDNRAAYAMNNFVIAAGTFCAPLFDTALKVGAQIGKVKVNMGETSCKVPEIVPYLLKVKARDKVGKKTKRPNG</sequence>
<evidence type="ECO:0000313" key="1">
    <source>
        <dbReference type="EMBL" id="BDC99548.1"/>
    </source>
</evidence>
<dbReference type="Pfam" id="PF08713">
    <property type="entry name" value="DNA_alkylation"/>
    <property type="match status" value="1"/>
</dbReference>
<dbReference type="CDD" id="cd06561">
    <property type="entry name" value="AlkD_like"/>
    <property type="match status" value="1"/>
</dbReference>
<accession>A0ABM7VF24</accession>
<name>A0ABM7VF24_9BACT</name>
<reference evidence="1 2" key="1">
    <citation type="submission" date="2021-12" db="EMBL/GenBank/DDBJ databases">
        <title>Genome sequencing of bacteria with rrn-lacking chromosome and rrn-plasmid.</title>
        <authorList>
            <person name="Anda M."/>
            <person name="Iwasaki W."/>
        </authorList>
    </citation>
    <scope>NUCLEOTIDE SEQUENCE [LARGE SCALE GENOMIC DNA]</scope>
    <source>
        <strain evidence="1 2">NBRC 101262</strain>
    </source>
</reference>